<proteinExistence type="inferred from homology"/>
<comment type="subcellular location">
    <subcellularLocation>
        <location evidence="1">Cell membrane</location>
        <topology evidence="1">Multi-pass membrane protein</topology>
    </subcellularLocation>
</comment>
<dbReference type="GO" id="GO:0033214">
    <property type="term" value="P:siderophore-iron import into cell"/>
    <property type="evidence" value="ECO:0007669"/>
    <property type="project" value="TreeGrafter"/>
</dbReference>
<organism evidence="8 9">
    <name type="scientific">Turicibacter sanguinis</name>
    <dbReference type="NCBI Taxonomy" id="154288"/>
    <lineage>
        <taxon>Bacteria</taxon>
        <taxon>Bacillati</taxon>
        <taxon>Bacillota</taxon>
        <taxon>Erysipelotrichia</taxon>
        <taxon>Erysipelotrichales</taxon>
        <taxon>Turicibacteraceae</taxon>
        <taxon>Turicibacter</taxon>
    </lineage>
</organism>
<dbReference type="Pfam" id="PF01032">
    <property type="entry name" value="FecCD"/>
    <property type="match status" value="1"/>
</dbReference>
<gene>
    <name evidence="8" type="ORF">GMA92_00970</name>
</gene>
<dbReference type="InterPro" id="IPR000522">
    <property type="entry name" value="ABC_transptr_permease_BtuC"/>
</dbReference>
<accession>A0A173S9I3</accession>
<dbReference type="RefSeq" id="WP_006784787.1">
    <property type="nucleotide sequence ID" value="NZ_CABJBH010000021.1"/>
</dbReference>
<name>A0A173S9I3_9FIRM</name>
<dbReference type="InterPro" id="IPR037294">
    <property type="entry name" value="ABC_BtuC-like"/>
</dbReference>
<dbReference type="Proteomes" id="UP000487649">
    <property type="component" value="Unassembled WGS sequence"/>
</dbReference>
<dbReference type="Gene3D" id="1.10.3470.10">
    <property type="entry name" value="ABC transporter involved in vitamin B12 uptake, BtuC"/>
    <property type="match status" value="1"/>
</dbReference>
<evidence type="ECO:0000313" key="9">
    <source>
        <dbReference type="Proteomes" id="UP000487649"/>
    </source>
</evidence>
<comment type="caution">
    <text evidence="8">The sequence shown here is derived from an EMBL/GenBank/DDBJ whole genome shotgun (WGS) entry which is preliminary data.</text>
</comment>
<evidence type="ECO:0000313" key="8">
    <source>
        <dbReference type="EMBL" id="MTK20009.1"/>
    </source>
</evidence>
<dbReference type="SUPFAM" id="SSF81345">
    <property type="entry name" value="ABC transporter involved in vitamin B12 uptake, BtuC"/>
    <property type="match status" value="1"/>
</dbReference>
<dbReference type="GO" id="GO:0005886">
    <property type="term" value="C:plasma membrane"/>
    <property type="evidence" value="ECO:0007669"/>
    <property type="project" value="UniProtKB-SubCell"/>
</dbReference>
<dbReference type="OrthoDB" id="9792889at2"/>
<evidence type="ECO:0000256" key="4">
    <source>
        <dbReference type="ARBA" id="ARBA00022475"/>
    </source>
</evidence>
<keyword evidence="7" id="KW-0472">Membrane</keyword>
<evidence type="ECO:0000256" key="1">
    <source>
        <dbReference type="ARBA" id="ARBA00004651"/>
    </source>
</evidence>
<dbReference type="PANTHER" id="PTHR30472">
    <property type="entry name" value="FERRIC ENTEROBACTIN TRANSPORT SYSTEM PERMEASE PROTEIN"/>
    <property type="match status" value="1"/>
</dbReference>
<evidence type="ECO:0000256" key="7">
    <source>
        <dbReference type="ARBA" id="ARBA00023136"/>
    </source>
</evidence>
<protein>
    <submittedName>
        <fullName evidence="8">Iron chelate uptake ABC transporter family permease subunit</fullName>
    </submittedName>
</protein>
<dbReference type="AlphaFoldDB" id="A0A173S9I3"/>
<dbReference type="EMBL" id="WMQE01000002">
    <property type="protein sequence ID" value="MTK20009.1"/>
    <property type="molecule type" value="Genomic_DNA"/>
</dbReference>
<comment type="similarity">
    <text evidence="2">Belongs to the binding-protein-dependent transport system permease family. FecCD subfamily.</text>
</comment>
<evidence type="ECO:0000256" key="6">
    <source>
        <dbReference type="ARBA" id="ARBA00022989"/>
    </source>
</evidence>
<evidence type="ECO:0000256" key="2">
    <source>
        <dbReference type="ARBA" id="ARBA00007935"/>
    </source>
</evidence>
<evidence type="ECO:0000256" key="5">
    <source>
        <dbReference type="ARBA" id="ARBA00022692"/>
    </source>
</evidence>
<sequence length="333" mass="35872">MKKRLIIVSIMISLLLIGIFLLAISWGSYNIPLQDVVATLFGNGTRLQNATIFDIRLPRIVVAMVVAVCLSTAGCILQSVTRNELAEPGMIGINAGAALGVVLLISSGRTNYYDAIGDAALFVMPVVAIIGSVISGALIYRLSYKKGVSPTRLILTGIGVNVGINAFISLYQLNMAQGDYNQVLTWTSGSLWGSSWKFFYLVTPLAILFLALTIWKVKVLDVLNLGDEIATGLGVKVEKERKILFFYAIALAGLATSVAGNIAFLGLLGPHIAKRLVGPVHRRQIPVSALISCIIILFADSISRNVFSPIEIPVGITISIVGVPYFIYLMMKE</sequence>
<dbReference type="FunFam" id="1.10.3470.10:FF:000001">
    <property type="entry name" value="Vitamin B12 ABC transporter permease BtuC"/>
    <property type="match status" value="1"/>
</dbReference>
<dbReference type="PANTHER" id="PTHR30472:SF64">
    <property type="entry name" value="IRON(3+)-HYDROXAMATE IMPORT SYSTEM PERMEASE PROTEIN FHUG"/>
    <property type="match status" value="1"/>
</dbReference>
<keyword evidence="3" id="KW-0813">Transport</keyword>
<keyword evidence="6" id="KW-1133">Transmembrane helix</keyword>
<evidence type="ECO:0000256" key="3">
    <source>
        <dbReference type="ARBA" id="ARBA00022448"/>
    </source>
</evidence>
<reference evidence="8 9" key="1">
    <citation type="journal article" date="2019" name="Nat. Med.">
        <title>A library of human gut bacterial isolates paired with longitudinal multiomics data enables mechanistic microbiome research.</title>
        <authorList>
            <person name="Poyet M."/>
            <person name="Groussin M."/>
            <person name="Gibbons S.M."/>
            <person name="Avila-Pacheco J."/>
            <person name="Jiang X."/>
            <person name="Kearney S.M."/>
            <person name="Perrotta A.R."/>
            <person name="Berdy B."/>
            <person name="Zhao S."/>
            <person name="Lieberman T.D."/>
            <person name="Swanson P.K."/>
            <person name="Smith M."/>
            <person name="Roesemann S."/>
            <person name="Alexander J.E."/>
            <person name="Rich S.A."/>
            <person name="Livny J."/>
            <person name="Vlamakis H."/>
            <person name="Clish C."/>
            <person name="Bullock K."/>
            <person name="Deik A."/>
            <person name="Scott J."/>
            <person name="Pierce K.A."/>
            <person name="Xavier R.J."/>
            <person name="Alm E.J."/>
        </authorList>
    </citation>
    <scope>NUCLEOTIDE SEQUENCE [LARGE SCALE GENOMIC DNA]</scope>
    <source>
        <strain evidence="8 9">BIOML-A198</strain>
    </source>
</reference>
<dbReference type="GO" id="GO:0022857">
    <property type="term" value="F:transmembrane transporter activity"/>
    <property type="evidence" value="ECO:0007669"/>
    <property type="project" value="InterPro"/>
</dbReference>
<keyword evidence="4" id="KW-1003">Cell membrane</keyword>
<keyword evidence="5" id="KW-0812">Transmembrane</keyword>
<dbReference type="CDD" id="cd06550">
    <property type="entry name" value="TM_ABC_iron-siderophores_like"/>
    <property type="match status" value="1"/>
</dbReference>